<evidence type="ECO:0000313" key="2">
    <source>
        <dbReference type="EMBL" id="GGJ48773.1"/>
    </source>
</evidence>
<dbReference type="PANTHER" id="PTHR35446:SF2">
    <property type="entry name" value="CARBOXYMUCONOLACTONE DECARBOXYLASE-LIKE DOMAIN-CONTAINING PROTEIN"/>
    <property type="match status" value="1"/>
</dbReference>
<dbReference type="NCBIfam" id="TIGR00778">
    <property type="entry name" value="ahpD_dom"/>
    <property type="match status" value="1"/>
</dbReference>
<reference evidence="3" key="1">
    <citation type="journal article" date="2019" name="Int. J. Syst. Evol. Microbiol.">
        <title>The Global Catalogue of Microorganisms (GCM) 10K type strain sequencing project: providing services to taxonomists for standard genome sequencing and annotation.</title>
        <authorList>
            <consortium name="The Broad Institute Genomics Platform"/>
            <consortium name="The Broad Institute Genome Sequencing Center for Infectious Disease"/>
            <person name="Wu L."/>
            <person name="Ma J."/>
        </authorList>
    </citation>
    <scope>NUCLEOTIDE SEQUENCE [LARGE SCALE GENOMIC DNA]</scope>
    <source>
        <strain evidence="3">CGMCC 1.3685</strain>
    </source>
</reference>
<organism evidence="2 3">
    <name type="scientific">Glutamicibacter ardleyensis</name>
    <dbReference type="NCBI Taxonomy" id="225894"/>
    <lineage>
        <taxon>Bacteria</taxon>
        <taxon>Bacillati</taxon>
        <taxon>Actinomycetota</taxon>
        <taxon>Actinomycetes</taxon>
        <taxon>Micrococcales</taxon>
        <taxon>Micrococcaceae</taxon>
        <taxon>Glutamicibacter</taxon>
    </lineage>
</organism>
<evidence type="ECO:0000259" key="1">
    <source>
        <dbReference type="Pfam" id="PF02627"/>
    </source>
</evidence>
<proteinExistence type="predicted"/>
<dbReference type="SUPFAM" id="SSF69118">
    <property type="entry name" value="AhpD-like"/>
    <property type="match status" value="1"/>
</dbReference>
<dbReference type="InterPro" id="IPR029032">
    <property type="entry name" value="AhpD-like"/>
</dbReference>
<dbReference type="Proteomes" id="UP000606115">
    <property type="component" value="Unassembled WGS sequence"/>
</dbReference>
<feature type="domain" description="Carboxymuconolactone decarboxylase-like" evidence="1">
    <location>
        <begin position="41"/>
        <end position="108"/>
    </location>
</feature>
<dbReference type="Pfam" id="PF02627">
    <property type="entry name" value="CMD"/>
    <property type="match status" value="1"/>
</dbReference>
<comment type="caution">
    <text evidence="2">The sequence shown here is derived from an EMBL/GenBank/DDBJ whole genome shotgun (WGS) entry which is preliminary data.</text>
</comment>
<dbReference type="InterPro" id="IPR004675">
    <property type="entry name" value="AhpD_core"/>
</dbReference>
<gene>
    <name evidence="2" type="ORF">GCM10007173_04230</name>
</gene>
<keyword evidence="3" id="KW-1185">Reference proteome</keyword>
<dbReference type="InterPro" id="IPR003779">
    <property type="entry name" value="CMD-like"/>
</dbReference>
<evidence type="ECO:0000313" key="3">
    <source>
        <dbReference type="Proteomes" id="UP000606115"/>
    </source>
</evidence>
<dbReference type="PANTHER" id="PTHR35446">
    <property type="entry name" value="SI:CH211-175M2.5"/>
    <property type="match status" value="1"/>
</dbReference>
<dbReference type="Gene3D" id="1.20.1290.10">
    <property type="entry name" value="AhpD-like"/>
    <property type="match status" value="1"/>
</dbReference>
<name>A0ABQ2D7D9_9MICC</name>
<accession>A0ABQ2D7D9</accession>
<sequence length="170" mass="18525">MPDGYGSDMAVSDPLFLDKTNPELWNSIGKFSAQVAKSYRAAGISDRTAELINLRVSQINGCAYCLDLHTRKALATGETMQRIVLLSTWDECGGHFDEFECAVLAIAEATTDLPSPEERIAAVASARLLLNDEQVAAIQWIAVAMNAFNRISILSRHPVKEKELGQGTAK</sequence>
<protein>
    <submittedName>
        <fullName evidence="2">Alkyl hydroperoxide reductase AhpD</fullName>
    </submittedName>
</protein>
<dbReference type="EMBL" id="BMKX01000001">
    <property type="protein sequence ID" value="GGJ48773.1"/>
    <property type="molecule type" value="Genomic_DNA"/>
</dbReference>